<evidence type="ECO:0000313" key="5">
    <source>
        <dbReference type="EMBL" id="GGE08110.1"/>
    </source>
</evidence>
<feature type="region of interest" description="Disordered" evidence="4">
    <location>
        <begin position="202"/>
        <end position="268"/>
    </location>
</feature>
<evidence type="ECO:0000256" key="2">
    <source>
        <dbReference type="ARBA" id="ARBA00022729"/>
    </source>
</evidence>
<organism evidence="5 6">
    <name type="scientific">Psychroflexus salis</name>
    <dbReference type="NCBI Taxonomy" id="1526574"/>
    <lineage>
        <taxon>Bacteria</taxon>
        <taxon>Pseudomonadati</taxon>
        <taxon>Bacteroidota</taxon>
        <taxon>Flavobacteriia</taxon>
        <taxon>Flavobacteriales</taxon>
        <taxon>Flavobacteriaceae</taxon>
        <taxon>Psychroflexus</taxon>
    </lineage>
</organism>
<keyword evidence="2" id="KW-0732">Signal</keyword>
<dbReference type="InterPro" id="IPR005632">
    <property type="entry name" value="Chaperone_Skp"/>
</dbReference>
<accession>A0A916ZPU5</accession>
<dbReference type="GO" id="GO:0051082">
    <property type="term" value="F:unfolded protein binding"/>
    <property type="evidence" value="ECO:0007669"/>
    <property type="project" value="InterPro"/>
</dbReference>
<dbReference type="GO" id="GO:0050821">
    <property type="term" value="P:protein stabilization"/>
    <property type="evidence" value="ECO:0007669"/>
    <property type="project" value="TreeGrafter"/>
</dbReference>
<dbReference type="EMBL" id="BMGL01000004">
    <property type="protein sequence ID" value="GGE08110.1"/>
    <property type="molecule type" value="Genomic_DNA"/>
</dbReference>
<gene>
    <name evidence="5" type="primary">skp</name>
    <name evidence="5" type="ORF">GCM10010831_07060</name>
</gene>
<keyword evidence="6" id="KW-1185">Reference proteome</keyword>
<dbReference type="InterPro" id="IPR024930">
    <property type="entry name" value="Skp_dom_sf"/>
</dbReference>
<proteinExistence type="inferred from homology"/>
<dbReference type="SMART" id="SM00935">
    <property type="entry name" value="OmpH"/>
    <property type="match status" value="1"/>
</dbReference>
<keyword evidence="3" id="KW-0175">Coiled coil</keyword>
<comment type="similarity">
    <text evidence="1">Belongs to the Skp family.</text>
</comment>
<dbReference type="PANTHER" id="PTHR35089:SF1">
    <property type="entry name" value="CHAPERONE PROTEIN SKP"/>
    <property type="match status" value="1"/>
</dbReference>
<dbReference type="Gene3D" id="3.30.910.20">
    <property type="entry name" value="Skp domain"/>
    <property type="match status" value="1"/>
</dbReference>
<feature type="coiled-coil region" evidence="3">
    <location>
        <begin position="46"/>
        <end position="106"/>
    </location>
</feature>
<dbReference type="Pfam" id="PF03938">
    <property type="entry name" value="OmpH"/>
    <property type="match status" value="1"/>
</dbReference>
<dbReference type="GO" id="GO:0005829">
    <property type="term" value="C:cytosol"/>
    <property type="evidence" value="ECO:0007669"/>
    <property type="project" value="TreeGrafter"/>
</dbReference>
<evidence type="ECO:0000256" key="3">
    <source>
        <dbReference type="SAM" id="Coils"/>
    </source>
</evidence>
<sequence>MNLKNCIKIVLFVLICTNLQAQRGIKIGYVDIDYILENVPEYQQSLTQLDSKAEKWSRELANKKAEIDQLKNELENERPLLTIELIEEKEEEIEYLTGKMFEFQDEKFGVGGELLVQKRQLVQPIQDQIFNAVQEIADNRNYDYIFESSSDALMLYAAKRHDLSDIILKLIKRSAKDGTFNNDEDLFGEKYKSVEGAIEDEKKEAAEEAKAEAREAQREERIANQLSARDSIRAARKKEYEDRKAQLIKDREEAKRKRDSIREARENN</sequence>
<evidence type="ECO:0000313" key="6">
    <source>
        <dbReference type="Proteomes" id="UP000599688"/>
    </source>
</evidence>
<protein>
    <submittedName>
        <fullName evidence="5">Membrane protein</fullName>
    </submittedName>
</protein>
<dbReference type="Proteomes" id="UP000599688">
    <property type="component" value="Unassembled WGS sequence"/>
</dbReference>
<dbReference type="RefSeq" id="WP_188405401.1">
    <property type="nucleotide sequence ID" value="NZ_BMGL01000004.1"/>
</dbReference>
<reference evidence="5 6" key="1">
    <citation type="journal article" date="2014" name="Int. J. Syst. Evol. Microbiol.">
        <title>Complete genome sequence of Corynebacterium casei LMG S-19264T (=DSM 44701T), isolated from a smear-ripened cheese.</title>
        <authorList>
            <consortium name="US DOE Joint Genome Institute (JGI-PGF)"/>
            <person name="Walter F."/>
            <person name="Albersmeier A."/>
            <person name="Kalinowski J."/>
            <person name="Ruckert C."/>
        </authorList>
    </citation>
    <scope>NUCLEOTIDE SEQUENCE [LARGE SCALE GENOMIC DNA]</scope>
    <source>
        <strain evidence="5 6">CGMCC 1.12925</strain>
    </source>
</reference>
<feature type="compositionally biased region" description="Basic and acidic residues" evidence="4">
    <location>
        <begin position="202"/>
        <end position="222"/>
    </location>
</feature>
<dbReference type="SUPFAM" id="SSF111384">
    <property type="entry name" value="OmpH-like"/>
    <property type="match status" value="1"/>
</dbReference>
<name>A0A916ZPU5_9FLAO</name>
<evidence type="ECO:0000256" key="1">
    <source>
        <dbReference type="ARBA" id="ARBA00009091"/>
    </source>
</evidence>
<dbReference type="AlphaFoldDB" id="A0A916ZPU5"/>
<dbReference type="PANTHER" id="PTHR35089">
    <property type="entry name" value="CHAPERONE PROTEIN SKP"/>
    <property type="match status" value="1"/>
</dbReference>
<comment type="caution">
    <text evidence="5">The sequence shown here is derived from an EMBL/GenBank/DDBJ whole genome shotgun (WGS) entry which is preliminary data.</text>
</comment>
<evidence type="ECO:0000256" key="4">
    <source>
        <dbReference type="SAM" id="MobiDB-lite"/>
    </source>
</evidence>
<feature type="compositionally biased region" description="Basic and acidic residues" evidence="4">
    <location>
        <begin position="230"/>
        <end position="268"/>
    </location>
</feature>